<accession>A0A2G5SYV8</accession>
<reference evidence="3" key="1">
    <citation type="submission" date="2017-10" db="EMBL/GenBank/DDBJ databases">
        <title>Rapid genome shrinkage in a self-fertile nematode reveals novel sperm competition proteins.</title>
        <authorList>
            <person name="Yin D."/>
            <person name="Schwarz E.M."/>
            <person name="Thomas C.G."/>
            <person name="Felde R.L."/>
            <person name="Korf I.F."/>
            <person name="Cutter A.D."/>
            <person name="Schartner C.M."/>
            <person name="Ralston E.J."/>
            <person name="Meyer B.J."/>
            <person name="Haag E.S."/>
        </authorList>
    </citation>
    <scope>NUCLEOTIDE SEQUENCE [LARGE SCALE GENOMIC DNA]</scope>
    <source>
        <strain evidence="3">JU1422</strain>
    </source>
</reference>
<feature type="region of interest" description="Disordered" evidence="1">
    <location>
        <begin position="16"/>
        <end position="35"/>
    </location>
</feature>
<protein>
    <submittedName>
        <fullName evidence="2">Uncharacterized protein</fullName>
    </submittedName>
</protein>
<proteinExistence type="predicted"/>
<evidence type="ECO:0000256" key="1">
    <source>
        <dbReference type="SAM" id="MobiDB-lite"/>
    </source>
</evidence>
<name>A0A2G5SYV8_9PELO</name>
<organism evidence="2 3">
    <name type="scientific">Caenorhabditis nigoni</name>
    <dbReference type="NCBI Taxonomy" id="1611254"/>
    <lineage>
        <taxon>Eukaryota</taxon>
        <taxon>Metazoa</taxon>
        <taxon>Ecdysozoa</taxon>
        <taxon>Nematoda</taxon>
        <taxon>Chromadorea</taxon>
        <taxon>Rhabditida</taxon>
        <taxon>Rhabditina</taxon>
        <taxon>Rhabditomorpha</taxon>
        <taxon>Rhabditoidea</taxon>
        <taxon>Rhabditidae</taxon>
        <taxon>Peloderinae</taxon>
        <taxon>Caenorhabditis</taxon>
    </lineage>
</organism>
<evidence type="ECO:0000313" key="3">
    <source>
        <dbReference type="Proteomes" id="UP000230233"/>
    </source>
</evidence>
<keyword evidence="3" id="KW-1185">Reference proteome</keyword>
<comment type="caution">
    <text evidence="2">The sequence shown here is derived from an EMBL/GenBank/DDBJ whole genome shotgun (WGS) entry which is preliminary data.</text>
</comment>
<dbReference type="Proteomes" id="UP000230233">
    <property type="component" value="Chromosome X"/>
</dbReference>
<dbReference type="EMBL" id="PDUG01000006">
    <property type="protein sequence ID" value="PIC20227.1"/>
    <property type="molecule type" value="Genomic_DNA"/>
</dbReference>
<gene>
    <name evidence="2" type="primary">Cnig_chr_X.g25496</name>
    <name evidence="2" type="ORF">B9Z55_025496</name>
</gene>
<dbReference type="AlphaFoldDB" id="A0A2G5SYV8"/>
<sequence length="98" mass="11116">MLDHQDKTQLIVFMETSKHKKGHNGHDEQLPSSEIQETRGNVATCNNNPFEAKNIDKESFIQDDGCFRNEIQAFFVSISFDASSSSHCHQTKIECTRG</sequence>
<evidence type="ECO:0000313" key="2">
    <source>
        <dbReference type="EMBL" id="PIC20227.1"/>
    </source>
</evidence>